<feature type="domain" description="MDMPI C-terminal" evidence="1">
    <location>
        <begin position="155"/>
        <end position="258"/>
    </location>
</feature>
<dbReference type="InterPro" id="IPR010872">
    <property type="entry name" value="MDMPI_C-term_domain"/>
</dbReference>
<evidence type="ECO:0000259" key="1">
    <source>
        <dbReference type="Pfam" id="PF07398"/>
    </source>
</evidence>
<dbReference type="Pfam" id="PF11716">
    <property type="entry name" value="MDMPI_N"/>
    <property type="match status" value="1"/>
</dbReference>
<sequence>MHKTLEFPDLLRLIDERSTAFGAAVASAPSLDAQVPTCPEWTLFDLVRHLGEGRRKWAAIVAAGPADAPPAPSAWAAPSAPREREALLDWWAASVRLLLDALWESGPDRDCWTWWNTSQSPQTAGAAARHQLQEVALHTYDAQITAGAPRPLPDEVALDGVEEFLSTCCATTSAWPHEPAAVDYHAAEGRSWRLVLSADGARAARLPEPGTAPATAAGEDPYPAGASLRGTAGELVLALYGRVPVDSLKAEGDRRLFDQLLAWDPDE</sequence>
<evidence type="ECO:0000313" key="3">
    <source>
        <dbReference type="EMBL" id="MFC5657789.1"/>
    </source>
</evidence>
<evidence type="ECO:0000259" key="2">
    <source>
        <dbReference type="Pfam" id="PF11716"/>
    </source>
</evidence>
<gene>
    <name evidence="3" type="ORF">ACFP3J_20140</name>
</gene>
<dbReference type="GO" id="GO:0016853">
    <property type="term" value="F:isomerase activity"/>
    <property type="evidence" value="ECO:0007669"/>
    <property type="project" value="UniProtKB-KW"/>
</dbReference>
<dbReference type="Gene3D" id="1.20.120.450">
    <property type="entry name" value="dinb family like domain"/>
    <property type="match status" value="1"/>
</dbReference>
<keyword evidence="4" id="KW-1185">Reference proteome</keyword>
<dbReference type="EMBL" id="JBHSOE010000034">
    <property type="protein sequence ID" value="MFC5657789.1"/>
    <property type="molecule type" value="Genomic_DNA"/>
</dbReference>
<dbReference type="NCBIfam" id="TIGR03083">
    <property type="entry name" value="maleylpyruvate isomerase family mycothiol-dependent enzyme"/>
    <property type="match status" value="1"/>
</dbReference>
<keyword evidence="3" id="KW-0413">Isomerase</keyword>
<evidence type="ECO:0000313" key="4">
    <source>
        <dbReference type="Proteomes" id="UP001596065"/>
    </source>
</evidence>
<dbReference type="Pfam" id="PF07398">
    <property type="entry name" value="MDMPI_C"/>
    <property type="match status" value="1"/>
</dbReference>
<reference evidence="4" key="1">
    <citation type="journal article" date="2019" name="Int. J. Syst. Evol. Microbiol.">
        <title>The Global Catalogue of Microorganisms (GCM) 10K type strain sequencing project: providing services to taxonomists for standard genome sequencing and annotation.</title>
        <authorList>
            <consortium name="The Broad Institute Genomics Platform"/>
            <consortium name="The Broad Institute Genome Sequencing Center for Infectious Disease"/>
            <person name="Wu L."/>
            <person name="Ma J."/>
        </authorList>
    </citation>
    <scope>NUCLEOTIDE SEQUENCE [LARGE SCALE GENOMIC DNA]</scope>
    <source>
        <strain evidence="4">KCTC 5701</strain>
    </source>
</reference>
<dbReference type="SUPFAM" id="SSF109854">
    <property type="entry name" value="DinB/YfiT-like putative metalloenzymes"/>
    <property type="match status" value="1"/>
</dbReference>
<accession>A0ABW0WLC3</accession>
<dbReference type="PANTHER" id="PTHR40758">
    <property type="entry name" value="CONSERVED PROTEIN"/>
    <property type="match status" value="1"/>
</dbReference>
<comment type="caution">
    <text evidence="3">The sequence shown here is derived from an EMBL/GenBank/DDBJ whole genome shotgun (WGS) entry which is preliminary data.</text>
</comment>
<dbReference type="RefSeq" id="WP_344346520.1">
    <property type="nucleotide sequence ID" value="NZ_BAAASM010000004.1"/>
</dbReference>
<organism evidence="3 4">
    <name type="scientific">Streptomyces nogalater</name>
    <dbReference type="NCBI Taxonomy" id="38314"/>
    <lineage>
        <taxon>Bacteria</taxon>
        <taxon>Bacillati</taxon>
        <taxon>Actinomycetota</taxon>
        <taxon>Actinomycetes</taxon>
        <taxon>Kitasatosporales</taxon>
        <taxon>Streptomycetaceae</taxon>
        <taxon>Streptomyces</taxon>
    </lineage>
</organism>
<proteinExistence type="predicted"/>
<feature type="domain" description="Mycothiol-dependent maleylpyruvate isomerase metal-binding" evidence="2">
    <location>
        <begin position="11"/>
        <end position="143"/>
    </location>
</feature>
<dbReference type="Proteomes" id="UP001596065">
    <property type="component" value="Unassembled WGS sequence"/>
</dbReference>
<dbReference type="InterPro" id="IPR024344">
    <property type="entry name" value="MDMPI_metal-binding"/>
</dbReference>
<dbReference type="InterPro" id="IPR017517">
    <property type="entry name" value="Maleyloyr_isom"/>
</dbReference>
<protein>
    <submittedName>
        <fullName evidence="3">Maleylpyruvate isomerase family mycothiol-dependent enzyme</fullName>
    </submittedName>
</protein>
<name>A0ABW0WLC3_STRNO</name>
<dbReference type="InterPro" id="IPR034660">
    <property type="entry name" value="DinB/YfiT-like"/>
</dbReference>
<dbReference type="PANTHER" id="PTHR40758:SF1">
    <property type="entry name" value="CONSERVED PROTEIN"/>
    <property type="match status" value="1"/>
</dbReference>